<comment type="subcellular location">
    <subcellularLocation>
        <location evidence="1">Membrane</location>
        <topology evidence="1">Multi-pass membrane protein</topology>
    </subcellularLocation>
    <subcellularLocation>
        <location evidence="13">Plastid</location>
        <location evidence="13">Chloroplast thylakoid membrane</location>
        <topology evidence="13">Multi-pass membrane protein</topology>
    </subcellularLocation>
</comment>
<keyword evidence="7 13" id="KW-0618">Plastoquinone</keyword>
<feature type="transmembrane region" description="Helical" evidence="13">
    <location>
        <begin position="248"/>
        <end position="274"/>
    </location>
</feature>
<evidence type="ECO:0000256" key="5">
    <source>
        <dbReference type="ARBA" id="ARBA00022719"/>
    </source>
</evidence>
<evidence type="ECO:0000256" key="8">
    <source>
        <dbReference type="ARBA" id="ARBA00022967"/>
    </source>
</evidence>
<name>A0A4Y5P5B7_9MARC</name>
<reference evidence="16" key="1">
    <citation type="submission" date="2018-03" db="EMBL/GenBank/DDBJ databases">
        <title>Exploring the plastid DNA sequence disparity of liverworts.</title>
        <authorList>
            <person name="Yu Y."/>
            <person name="Liu H."/>
            <person name="Yang J."/>
            <person name="Ma W."/>
            <person name="Pressel S."/>
            <person name="Wu Y."/>
            <person name="Schneider H."/>
        </authorList>
    </citation>
    <scope>NUCLEOTIDE SEQUENCE</scope>
</reference>
<comment type="catalytic activity">
    <reaction evidence="13">
        <text>a plastoquinone + NADH + (n+1) H(+)(in) = a plastoquinol + NAD(+) + n H(+)(out)</text>
        <dbReference type="Rhea" id="RHEA:42608"/>
        <dbReference type="Rhea" id="RHEA-COMP:9561"/>
        <dbReference type="Rhea" id="RHEA-COMP:9562"/>
        <dbReference type="ChEBI" id="CHEBI:15378"/>
        <dbReference type="ChEBI" id="CHEBI:17757"/>
        <dbReference type="ChEBI" id="CHEBI:57540"/>
        <dbReference type="ChEBI" id="CHEBI:57945"/>
        <dbReference type="ChEBI" id="CHEBI:62192"/>
    </reaction>
</comment>
<feature type="transmembrane region" description="Helical" evidence="13">
    <location>
        <begin position="109"/>
        <end position="126"/>
    </location>
</feature>
<evidence type="ECO:0000256" key="1">
    <source>
        <dbReference type="ARBA" id="ARBA00004141"/>
    </source>
</evidence>
<dbReference type="GO" id="GO:0048038">
    <property type="term" value="F:quinone binding"/>
    <property type="evidence" value="ECO:0007669"/>
    <property type="project" value="UniProtKB-KW"/>
</dbReference>
<feature type="transmembrane region" description="Helical" evidence="13">
    <location>
        <begin position="206"/>
        <end position="227"/>
    </location>
</feature>
<keyword evidence="9 13" id="KW-1133">Transmembrane helix</keyword>
<dbReference type="RefSeq" id="YP_009667708.1">
    <property type="nucleotide sequence ID" value="NC_043779.1"/>
</dbReference>
<dbReference type="GO" id="GO:0008137">
    <property type="term" value="F:NADH dehydrogenase (ubiquinone) activity"/>
    <property type="evidence" value="ECO:0007669"/>
    <property type="project" value="InterPro"/>
</dbReference>
<evidence type="ECO:0000256" key="11">
    <source>
        <dbReference type="ARBA" id="ARBA00023078"/>
    </source>
</evidence>
<gene>
    <name evidence="13 16" type="primary">ndhB</name>
</gene>
<keyword evidence="12 13" id="KW-0472">Membrane</keyword>
<evidence type="ECO:0000256" key="13">
    <source>
        <dbReference type="HAMAP-Rule" id="MF_00445"/>
    </source>
</evidence>
<dbReference type="AlphaFoldDB" id="A0A4Y5P5B7"/>
<evidence type="ECO:0000256" key="9">
    <source>
        <dbReference type="ARBA" id="ARBA00022989"/>
    </source>
</evidence>
<keyword evidence="16" id="KW-0934">Plastid</keyword>
<feature type="domain" description="NADH:quinone oxidoreductase/Mrp antiporter transmembrane" evidence="14">
    <location>
        <begin position="129"/>
        <end position="425"/>
    </location>
</feature>
<dbReference type="EMBL" id="MH064506">
    <property type="protein sequence ID" value="QCW58484.1"/>
    <property type="molecule type" value="Genomic_DNA"/>
</dbReference>
<keyword evidence="4 13" id="KW-0812">Transmembrane</keyword>
<dbReference type="EC" id="7.1.1.-" evidence="13"/>
<dbReference type="PANTHER" id="PTHR22773">
    <property type="entry name" value="NADH DEHYDROGENASE"/>
    <property type="match status" value="1"/>
</dbReference>
<dbReference type="GO" id="GO:0016655">
    <property type="term" value="F:oxidoreductase activity, acting on NAD(P)H, quinone or similar compound as acceptor"/>
    <property type="evidence" value="ECO:0007669"/>
    <property type="project" value="UniProtKB-UniRule"/>
</dbReference>
<evidence type="ECO:0000313" key="16">
    <source>
        <dbReference type="EMBL" id="QCW58484.1"/>
    </source>
</evidence>
<dbReference type="InterPro" id="IPR010096">
    <property type="entry name" value="NADH-Q_OxRdtase_suN/2"/>
</dbReference>
<keyword evidence="11 13" id="KW-0793">Thylakoid</keyword>
<dbReference type="PRINTS" id="PR01434">
    <property type="entry name" value="NADHDHGNASE5"/>
</dbReference>
<keyword evidence="6 13" id="KW-0521">NADP</keyword>
<comment type="similarity">
    <text evidence="13">Belongs to the complex I subunit 2 family.</text>
</comment>
<feature type="transmembrane region" description="Helical" evidence="13">
    <location>
        <begin position="42"/>
        <end position="62"/>
    </location>
</feature>
<accession>A0A4Y5P5B7</accession>
<evidence type="ECO:0000259" key="14">
    <source>
        <dbReference type="Pfam" id="PF00361"/>
    </source>
</evidence>
<feature type="transmembrane region" description="Helical" evidence="13">
    <location>
        <begin position="82"/>
        <end position="102"/>
    </location>
</feature>
<dbReference type="InterPro" id="IPR045693">
    <property type="entry name" value="Ndh2_N"/>
</dbReference>
<dbReference type="InterPro" id="IPR001750">
    <property type="entry name" value="ND/Mrp_TM"/>
</dbReference>
<dbReference type="GeneID" id="40872818"/>
<evidence type="ECO:0000256" key="4">
    <source>
        <dbReference type="ARBA" id="ARBA00022692"/>
    </source>
</evidence>
<dbReference type="HAMAP" id="MF_00445">
    <property type="entry name" value="NDH1_NuoN_1"/>
    <property type="match status" value="1"/>
</dbReference>
<dbReference type="GO" id="GO:0019684">
    <property type="term" value="P:photosynthesis, light reaction"/>
    <property type="evidence" value="ECO:0007669"/>
    <property type="project" value="UniProtKB-UniRule"/>
</dbReference>
<keyword evidence="8 13" id="KW-1278">Translocase</keyword>
<geneLocation type="chloroplast" evidence="16"/>
<comment type="catalytic activity">
    <reaction evidence="13">
        <text>a plastoquinone + NADPH + (n+1) H(+)(in) = a plastoquinol + NADP(+) + n H(+)(out)</text>
        <dbReference type="Rhea" id="RHEA:42612"/>
        <dbReference type="Rhea" id="RHEA-COMP:9561"/>
        <dbReference type="Rhea" id="RHEA-COMP:9562"/>
        <dbReference type="ChEBI" id="CHEBI:15378"/>
        <dbReference type="ChEBI" id="CHEBI:17757"/>
        <dbReference type="ChEBI" id="CHEBI:57783"/>
        <dbReference type="ChEBI" id="CHEBI:58349"/>
        <dbReference type="ChEBI" id="CHEBI:62192"/>
    </reaction>
</comment>
<dbReference type="Pfam" id="PF19530">
    <property type="entry name" value="Ndh2_N"/>
    <property type="match status" value="1"/>
</dbReference>
<dbReference type="Pfam" id="PF00361">
    <property type="entry name" value="Proton_antipo_M"/>
    <property type="match status" value="1"/>
</dbReference>
<comment type="function">
    <text evidence="13">NDH shuttles electrons from NAD(P)H:plastoquinone, via FMN and iron-sulfur (Fe-S) centers, to quinones in the photosynthetic chain and possibly in a chloroplast respiratory chain. The immediate electron acceptor for the enzyme in this species is believed to be plastoquinone. Couples the redox reaction to proton translocation, and thus conserves the redox energy in a proton gradient.</text>
</comment>
<evidence type="ECO:0000259" key="15">
    <source>
        <dbReference type="Pfam" id="PF19530"/>
    </source>
</evidence>
<feature type="transmembrane region" description="Helical" evidence="13">
    <location>
        <begin position="466"/>
        <end position="489"/>
    </location>
</feature>
<evidence type="ECO:0000256" key="10">
    <source>
        <dbReference type="ARBA" id="ARBA00023027"/>
    </source>
</evidence>
<keyword evidence="5 13" id="KW-0874">Quinone</keyword>
<feature type="transmembrane region" description="Helical" evidence="13">
    <location>
        <begin position="164"/>
        <end position="186"/>
    </location>
</feature>
<comment type="subunit">
    <text evidence="13">NDH is composed of at least 16 different subunits, 5 of which are encoded in the nucleus.</text>
</comment>
<evidence type="ECO:0000256" key="6">
    <source>
        <dbReference type="ARBA" id="ARBA00022857"/>
    </source>
</evidence>
<feature type="transmembrane region" description="Helical" evidence="13">
    <location>
        <begin position="15"/>
        <end position="35"/>
    </location>
</feature>
<keyword evidence="10 13" id="KW-0520">NAD</keyword>
<dbReference type="NCBIfam" id="TIGR01770">
    <property type="entry name" value="NDH_I_N"/>
    <property type="match status" value="1"/>
</dbReference>
<evidence type="ECO:0000256" key="2">
    <source>
        <dbReference type="ARBA" id="ARBA00022448"/>
    </source>
</evidence>
<feature type="domain" description="NAD(P)H-quinone oxidoreductase subunit 2 N-terminal" evidence="15">
    <location>
        <begin position="7"/>
        <end position="100"/>
    </location>
</feature>
<evidence type="ECO:0000256" key="3">
    <source>
        <dbReference type="ARBA" id="ARBA00022528"/>
    </source>
</evidence>
<dbReference type="NCBIfam" id="NF002701">
    <property type="entry name" value="PRK02504.1"/>
    <property type="match status" value="1"/>
</dbReference>
<feature type="transmembrane region" description="Helical" evidence="13">
    <location>
        <begin position="410"/>
        <end position="430"/>
    </location>
</feature>
<feature type="transmembrane region" description="Helical" evidence="13">
    <location>
        <begin position="330"/>
        <end position="354"/>
    </location>
</feature>
<feature type="transmembrane region" description="Helical" evidence="13">
    <location>
        <begin position="375"/>
        <end position="398"/>
    </location>
</feature>
<sequence length="501" mass="56386">MKLETGTFFSYGNTILPECIPIFGLLIIFLSDLIFNKKNTTMLYLTSLISLILTLLILILQWEIEPILSFSDSFQTNSFNRIFQFFIVLSSLLCIPLALEYIERTRMPIPEFLIFLLTTTVSGMLLCGANDLISIFVSLECLSLCSYLLCSYTKKDIRSNEATMKYLLIGGTSSSILAYGFSWLYGLSGGEMNIQKIVNGISNTQMSNSAGMFLALICITVGFAFKLSMVPFHQWTPDIYEGSPTPVVAFLSVTSKIAGIALTARIFNVLFVFSSNEWKLILEILAISSMILGNLVAITQTSMKRMLAYSSISQIGYIIIGLITGDLNGYISMIIYIFFYIFMNLGTFACIILFGLRTGTDNIRDYEGLYLKDPLLSLALTLCLLSLAGIPPLTGFFGKLYLFWCGWRSGFYLLVMVALITSIISIYYYLKIIKLMIYSKDEKLNLYLQAYIVSPPIFMKKNSIEFVIFVCTIGSIFLGFLINPFFYFIQETLKLSVLIIN</sequence>
<keyword evidence="2 13" id="KW-0813">Transport</keyword>
<proteinExistence type="inferred from homology"/>
<dbReference type="GO" id="GO:0042773">
    <property type="term" value="P:ATP synthesis coupled electron transport"/>
    <property type="evidence" value="ECO:0007669"/>
    <property type="project" value="InterPro"/>
</dbReference>
<protein>
    <recommendedName>
        <fullName evidence="13">NAD(P)H-quinone oxidoreductase subunit 2, chloroplastic</fullName>
        <ecNumber evidence="13">7.1.1.-</ecNumber>
    </recommendedName>
    <alternativeName>
        <fullName evidence="13">NAD(P)H dehydrogenase, subunit 2</fullName>
    </alternativeName>
    <alternativeName>
        <fullName evidence="13">NADH-plastoquinone oxidoreductase subunit 2</fullName>
    </alternativeName>
</protein>
<evidence type="ECO:0000256" key="7">
    <source>
        <dbReference type="ARBA" id="ARBA00022957"/>
    </source>
</evidence>
<organism evidence="16">
    <name type="scientific">Schistochila macrodonta</name>
    <dbReference type="NCBI Taxonomy" id="2575589"/>
    <lineage>
        <taxon>Eukaryota</taxon>
        <taxon>Viridiplantae</taxon>
        <taxon>Streptophyta</taxon>
        <taxon>Embryophyta</taxon>
        <taxon>Marchantiophyta</taxon>
        <taxon>Jungermanniopsida</taxon>
        <taxon>Jungermanniidae</taxon>
        <taxon>Jungermanniales</taxon>
        <taxon>Perssoniellineae</taxon>
        <taxon>Schistochilaceae</taxon>
        <taxon>Schistochila</taxon>
    </lineage>
</organism>
<keyword evidence="3 16" id="KW-0150">Chloroplast</keyword>
<feature type="transmembrane region" description="Helical" evidence="13">
    <location>
        <begin position="306"/>
        <end position="324"/>
    </location>
</feature>
<dbReference type="GO" id="GO:0009535">
    <property type="term" value="C:chloroplast thylakoid membrane"/>
    <property type="evidence" value="ECO:0007669"/>
    <property type="project" value="UniProtKB-SubCell"/>
</dbReference>
<evidence type="ECO:0000256" key="12">
    <source>
        <dbReference type="ARBA" id="ARBA00023136"/>
    </source>
</evidence>